<feature type="domain" description="F-box" evidence="1">
    <location>
        <begin position="6"/>
        <end position="54"/>
    </location>
</feature>
<dbReference type="Pfam" id="PF00646">
    <property type="entry name" value="F-box"/>
    <property type="match status" value="1"/>
</dbReference>
<accession>A0A5J9WRX3</accession>
<organism evidence="2 3">
    <name type="scientific">Eragrostis curvula</name>
    <name type="common">weeping love grass</name>
    <dbReference type="NCBI Taxonomy" id="38414"/>
    <lineage>
        <taxon>Eukaryota</taxon>
        <taxon>Viridiplantae</taxon>
        <taxon>Streptophyta</taxon>
        <taxon>Embryophyta</taxon>
        <taxon>Tracheophyta</taxon>
        <taxon>Spermatophyta</taxon>
        <taxon>Magnoliopsida</taxon>
        <taxon>Liliopsida</taxon>
        <taxon>Poales</taxon>
        <taxon>Poaceae</taxon>
        <taxon>PACMAD clade</taxon>
        <taxon>Chloridoideae</taxon>
        <taxon>Eragrostideae</taxon>
        <taxon>Eragrostidinae</taxon>
        <taxon>Eragrostis</taxon>
    </lineage>
</organism>
<protein>
    <recommendedName>
        <fullName evidence="1">F-box domain-containing protein</fullName>
    </recommendedName>
</protein>
<proteinExistence type="predicted"/>
<feature type="non-terminal residue" evidence="2">
    <location>
        <position position="1"/>
    </location>
</feature>
<dbReference type="SMART" id="SM00256">
    <property type="entry name" value="FBOX"/>
    <property type="match status" value="1"/>
</dbReference>
<evidence type="ECO:0000313" key="2">
    <source>
        <dbReference type="EMBL" id="TVU50100.1"/>
    </source>
</evidence>
<evidence type="ECO:0000259" key="1">
    <source>
        <dbReference type="PROSITE" id="PS50181"/>
    </source>
</evidence>
<keyword evidence="3" id="KW-1185">Reference proteome</keyword>
<comment type="caution">
    <text evidence="2">The sequence shown here is derived from an EMBL/GenBank/DDBJ whole genome shotgun (WGS) entry which is preliminary data.</text>
</comment>
<dbReference type="EMBL" id="RWGY01000002">
    <property type="protein sequence ID" value="TVU50100.1"/>
    <property type="molecule type" value="Genomic_DNA"/>
</dbReference>
<evidence type="ECO:0000313" key="3">
    <source>
        <dbReference type="Proteomes" id="UP000324897"/>
    </source>
</evidence>
<dbReference type="AlphaFoldDB" id="A0A5J9WRX3"/>
<dbReference type="Gramene" id="TVU50100">
    <property type="protein sequence ID" value="TVU50100"/>
    <property type="gene ID" value="EJB05_01457"/>
</dbReference>
<dbReference type="SUPFAM" id="SSF81383">
    <property type="entry name" value="F-box domain"/>
    <property type="match status" value="1"/>
</dbReference>
<dbReference type="PROSITE" id="PS50181">
    <property type="entry name" value="FBOX"/>
    <property type="match status" value="1"/>
</dbReference>
<dbReference type="PANTHER" id="PTHR32133">
    <property type="entry name" value="OS07G0120400 PROTEIN"/>
    <property type="match status" value="1"/>
</dbReference>
<dbReference type="InterPro" id="IPR036047">
    <property type="entry name" value="F-box-like_dom_sf"/>
</dbReference>
<gene>
    <name evidence="2" type="ORF">EJB05_01457</name>
</gene>
<reference evidence="2 3" key="1">
    <citation type="journal article" date="2019" name="Sci. Rep.">
        <title>A high-quality genome of Eragrostis curvula grass provides insights into Poaceae evolution and supports new strategies to enhance forage quality.</title>
        <authorList>
            <person name="Carballo J."/>
            <person name="Santos B.A.C.M."/>
            <person name="Zappacosta D."/>
            <person name="Garbus I."/>
            <person name="Selva J.P."/>
            <person name="Gallo C.A."/>
            <person name="Diaz A."/>
            <person name="Albertini E."/>
            <person name="Caccamo M."/>
            <person name="Echenique V."/>
        </authorList>
    </citation>
    <scope>NUCLEOTIDE SEQUENCE [LARGE SCALE GENOMIC DNA]</scope>
    <source>
        <strain evidence="3">cv. Victoria</strain>
        <tissue evidence="2">Leaf</tissue>
    </source>
</reference>
<dbReference type="InterPro" id="IPR001810">
    <property type="entry name" value="F-box_dom"/>
</dbReference>
<dbReference type="Gene3D" id="1.20.1280.50">
    <property type="match status" value="1"/>
</dbReference>
<dbReference type="Proteomes" id="UP000324897">
    <property type="component" value="Chromosome 6"/>
</dbReference>
<sequence length="492" mass="54708">MGGGASSSSLQPPDDIVLEILLRVPPEPIYLLRASLVCKKWRRLVHDPAFLRQFRARRRRAPPLVGFFYPSGSFLPAGEPPDRVAAAHFSEFRGGGWRVFGSRHGRVLLSSSSASGFPGEPRLLVWDPMTGDRSHLPPPRSPHPPAGFLYPPGTSSASYPTVESSCIRAALVCGCAGAGHDGSEEEDCRAMPFRVVLLFPRSGSMYAMVYSSQTGAWGDVSPVNGQWSSISHWEPDSVLVHNEELYWPEGHVEYHNLGPGHSPPRRRVEIPDHSSKLFGYNFKTNWLQHVRRLNISHEHPYDCLQVFKDGYGELGLAAVRGSRLHLFETVFEDEDGDIGAWSEYRDLDLDALLPPTPPTPMGSSPRAPVRKRPVGFDEDGNTIFLETENGVFALHLESLKVDKVLDAGVLRKFRSVASSTMIPYMSFFVAGDTYLSMIHMLDRWLGGDGGANDRRMHISNEQHFWNVAFLTEVLRMNYAALYPVSLLVACIS</sequence>
<dbReference type="OrthoDB" id="1885938at2759"/>
<name>A0A5J9WRX3_9POAL</name>